<dbReference type="Proteomes" id="UP000215215">
    <property type="component" value="Unassembled WGS sequence"/>
</dbReference>
<dbReference type="EMBL" id="NOZQ01000060">
    <property type="protein sequence ID" value="OYD16577.1"/>
    <property type="molecule type" value="Genomic_DNA"/>
</dbReference>
<organism evidence="1 2">
    <name type="scientific">candidate division WOR-3 bacterium JGI_Cruoil_03_44_89</name>
    <dbReference type="NCBI Taxonomy" id="1973748"/>
    <lineage>
        <taxon>Bacteria</taxon>
        <taxon>Bacteria division WOR-3</taxon>
    </lineage>
</organism>
<accession>A0A235BXQ6</accession>
<name>A0A235BXQ6_UNCW3</name>
<evidence type="ECO:0000313" key="2">
    <source>
        <dbReference type="Proteomes" id="UP000215215"/>
    </source>
</evidence>
<evidence type="ECO:0000313" key="1">
    <source>
        <dbReference type="EMBL" id="OYD16577.1"/>
    </source>
</evidence>
<comment type="caution">
    <text evidence="1">The sequence shown here is derived from an EMBL/GenBank/DDBJ whole genome shotgun (WGS) entry which is preliminary data.</text>
</comment>
<dbReference type="AlphaFoldDB" id="A0A235BXQ6"/>
<proteinExistence type="predicted"/>
<protein>
    <submittedName>
        <fullName evidence="1">Uncharacterized protein</fullName>
    </submittedName>
</protein>
<gene>
    <name evidence="1" type="ORF">CH333_03070</name>
</gene>
<reference evidence="1 2" key="1">
    <citation type="submission" date="2017-07" db="EMBL/GenBank/DDBJ databases">
        <title>Recovery of genomes from metagenomes via a dereplication, aggregation, and scoring strategy.</title>
        <authorList>
            <person name="Sieber C.M."/>
            <person name="Probst A.J."/>
            <person name="Sharrar A."/>
            <person name="Thomas B.C."/>
            <person name="Hess M."/>
            <person name="Tringe S.G."/>
            <person name="Banfield J.F."/>
        </authorList>
    </citation>
    <scope>NUCLEOTIDE SEQUENCE [LARGE SCALE GENOMIC DNA]</scope>
    <source>
        <strain evidence="1">JGI_Cruoil_03_44_89</strain>
    </source>
</reference>
<sequence>MTIEEVEKQKPFKLTQKSFLEIVEFEGGQPRRNAIQQVLKFANDKKIPVDFGKDKNNLLRLTVGHALIFWENGNVGVETDFAINLEGLEENKAFASAFKNKLSSLSIFKNCNEYNHLGGAISLGKIEDLSDEEFKAFLELIEQGNNTT</sequence>